<dbReference type="AlphaFoldDB" id="A0A7D9H007"/>
<keyword evidence="3" id="KW-1185">Reference proteome</keyword>
<dbReference type="InterPro" id="IPR050187">
    <property type="entry name" value="Lipid_Phosphate_FormReg"/>
</dbReference>
<feature type="domain" description="DAGKc" evidence="1">
    <location>
        <begin position="141"/>
        <end position="280"/>
    </location>
</feature>
<dbReference type="Pfam" id="PF00781">
    <property type="entry name" value="DAGK_cat"/>
    <property type="match status" value="1"/>
</dbReference>
<dbReference type="InterPro" id="IPR017438">
    <property type="entry name" value="ATP-NAD_kinase_N"/>
</dbReference>
<name>A0A7D9H007_DEKBR</name>
<gene>
    <name evidence="2" type="ORF">DEBR0S3_11738G</name>
</gene>
<protein>
    <submittedName>
        <fullName evidence="2">DEBR0S3_11738g1_1</fullName>
    </submittedName>
</protein>
<reference evidence="2 3" key="1">
    <citation type="submission" date="2019-07" db="EMBL/GenBank/DDBJ databases">
        <authorList>
            <person name="Friedrich A."/>
            <person name="Schacherer J."/>
        </authorList>
    </citation>
    <scope>NUCLEOTIDE SEQUENCE [LARGE SCALE GENOMIC DNA]</scope>
</reference>
<evidence type="ECO:0000313" key="3">
    <source>
        <dbReference type="Proteomes" id="UP000478008"/>
    </source>
</evidence>
<dbReference type="InterPro" id="IPR016064">
    <property type="entry name" value="NAD/diacylglycerol_kinase_sf"/>
</dbReference>
<dbReference type="SMART" id="SM00046">
    <property type="entry name" value="DAGKc"/>
    <property type="match status" value="1"/>
</dbReference>
<accession>A0A7D9H007</accession>
<dbReference type="PANTHER" id="PTHR12358:SF31">
    <property type="entry name" value="ACYLGLYCEROL KINASE, MITOCHONDRIAL"/>
    <property type="match status" value="1"/>
</dbReference>
<dbReference type="GO" id="GO:0001727">
    <property type="term" value="F:lipid kinase activity"/>
    <property type="evidence" value="ECO:0007669"/>
    <property type="project" value="TreeGrafter"/>
</dbReference>
<dbReference type="Gene3D" id="2.60.200.40">
    <property type="match status" value="1"/>
</dbReference>
<dbReference type="EMBL" id="CABFWN010000003">
    <property type="protein sequence ID" value="VUG18461.1"/>
    <property type="molecule type" value="Genomic_DNA"/>
</dbReference>
<dbReference type="GO" id="GO:0005737">
    <property type="term" value="C:cytoplasm"/>
    <property type="evidence" value="ECO:0007669"/>
    <property type="project" value="TreeGrafter"/>
</dbReference>
<dbReference type="PANTHER" id="PTHR12358">
    <property type="entry name" value="SPHINGOSINE KINASE"/>
    <property type="match status" value="1"/>
</dbReference>
<organism evidence="2 3">
    <name type="scientific">Dekkera bruxellensis</name>
    <name type="common">Brettanomyces custersii</name>
    <dbReference type="NCBI Taxonomy" id="5007"/>
    <lineage>
        <taxon>Eukaryota</taxon>
        <taxon>Fungi</taxon>
        <taxon>Dikarya</taxon>
        <taxon>Ascomycota</taxon>
        <taxon>Saccharomycotina</taxon>
        <taxon>Pichiomycetes</taxon>
        <taxon>Pichiales</taxon>
        <taxon>Pichiaceae</taxon>
        <taxon>Brettanomyces</taxon>
    </lineage>
</organism>
<dbReference type="GO" id="GO:0016020">
    <property type="term" value="C:membrane"/>
    <property type="evidence" value="ECO:0007669"/>
    <property type="project" value="TreeGrafter"/>
</dbReference>
<dbReference type="GO" id="GO:0016773">
    <property type="term" value="F:phosphotransferase activity, alcohol group as acceptor"/>
    <property type="evidence" value="ECO:0007669"/>
    <property type="project" value="UniProtKB-ARBA"/>
</dbReference>
<dbReference type="GO" id="GO:0046512">
    <property type="term" value="P:sphingosine biosynthetic process"/>
    <property type="evidence" value="ECO:0007669"/>
    <property type="project" value="TreeGrafter"/>
</dbReference>
<dbReference type="Proteomes" id="UP000478008">
    <property type="component" value="Unassembled WGS sequence"/>
</dbReference>
<dbReference type="SUPFAM" id="SSF111331">
    <property type="entry name" value="NAD kinase/diacylglycerol kinase-like"/>
    <property type="match status" value="1"/>
</dbReference>
<sequence length="522" mass="57679">MQMKAYLKDDGLLLEEPLPPVESDGHRLFLNFGCANVTVSTGEAGSAVSESPVIKFKDILWAQPCKTGIHNELEISYVRKLGDRLVACTSVLTVYSLDSEPQKREGTEDTLCNNNSATKVSDESTIFLSEKVLERSYPESEPGRSIMVIINPHSGQGKANKIYETKVEPILKAAQCKITVARTAYSGNASDIAENMNIDEYDMILCASGDGIPHEVINGIYRREDRARAFDKLIITQTPSGSGNAMSLSCLGTLEPSHATLELLKAATVRNDLMAVCTQDADVKLSFLSQTYGLIAQADIGTEFMRWVGQERFLLGVCYQVLSKSKYPCRIAVKYIARTKTELSQYYKKHLNDLSDFSPLSEEDFKLKYADKFIGLEDAADLSLLPDWEPLDEGVCSNMGIFYSGKMPYISKDTNFFPAALPNDGSIDVVVTDVRSGISKTVDGLLSLDKGLHVWKDDVAHIKVEAFRVIPLPGPNDRNFISVDGENFKLRPFQVEILKGIMKTVMSGGCYTETGFVEQTKD</sequence>
<evidence type="ECO:0000259" key="1">
    <source>
        <dbReference type="PROSITE" id="PS50146"/>
    </source>
</evidence>
<dbReference type="PROSITE" id="PS50146">
    <property type="entry name" value="DAGK"/>
    <property type="match status" value="1"/>
</dbReference>
<proteinExistence type="predicted"/>
<dbReference type="InterPro" id="IPR001206">
    <property type="entry name" value="Diacylglycerol_kinase_cat_dom"/>
</dbReference>
<dbReference type="Gene3D" id="3.40.50.10330">
    <property type="entry name" value="Probable inorganic polyphosphate/atp-NAD kinase, domain 1"/>
    <property type="match status" value="1"/>
</dbReference>
<evidence type="ECO:0000313" key="2">
    <source>
        <dbReference type="EMBL" id="VUG18461.1"/>
    </source>
</evidence>